<dbReference type="InterPro" id="IPR016024">
    <property type="entry name" value="ARM-type_fold"/>
</dbReference>
<name>A0AAN7KX79_TRANT</name>
<evidence type="ECO:0000259" key="2">
    <source>
        <dbReference type="Pfam" id="PF08161"/>
    </source>
</evidence>
<proteinExistence type="predicted"/>
<organism evidence="4 5">
    <name type="scientific">Trapa natans</name>
    <name type="common">Water chestnut</name>
    <dbReference type="NCBI Taxonomy" id="22666"/>
    <lineage>
        <taxon>Eukaryota</taxon>
        <taxon>Viridiplantae</taxon>
        <taxon>Streptophyta</taxon>
        <taxon>Embryophyta</taxon>
        <taxon>Tracheophyta</taxon>
        <taxon>Spermatophyta</taxon>
        <taxon>Magnoliopsida</taxon>
        <taxon>eudicotyledons</taxon>
        <taxon>Gunneridae</taxon>
        <taxon>Pentapetalae</taxon>
        <taxon>rosids</taxon>
        <taxon>malvids</taxon>
        <taxon>Myrtales</taxon>
        <taxon>Lythraceae</taxon>
        <taxon>Trapa</taxon>
    </lineage>
</organism>
<evidence type="ECO:0008006" key="6">
    <source>
        <dbReference type="Google" id="ProtNLM"/>
    </source>
</evidence>
<sequence length="879" mass="98074">MEGVEFDAGFPAPEPSRDVPDFCESILARFENTPDENSRSLCVVIGAMSQEITDQNLPRTPVAYFGAACSSLDRLLSSSTPDYQVASSLLISLSFLLPSVSAALLNKKLEFLSDILIKALQCDSLPIIGVVSGLKCASHLMITGGDGNWETGSQMYGVLLRYTTDSRQKVRRQSHLSLHDVLQNLCGTLSLAPVSQGITAMFQKFLLLAGGSKADVPDVPGGAQEVLHVLDALKECLPHMLLACTNSVLKNFKTLLELRKPIVTRRVTDILSVICLYPTSQVSPEGLLDLLCFLAHSVSFEETTVDAMTFTARLLDSGSKKVHSLNRQACVIKLPVMVNSLRDIMGSEHEEAIFAATEAFKSIINDCIDDKLVKQGVDQMRMNADMGGRSHSSYLMRGILKSLADLQRLPDEDFPYRRQLHECVGSALVAMGVETFLSLLPLNLEADDLSEVNVWLFPILKQHTVGAYLNYFRDSVFDTIRLIRQNAWKLELEGHIYSSRNADAIIYSLWSLLPSFCNYAKNTAEVFEDLKTVLCNTMDEEPDLRVIICSSLQLLIEQNKKVLDGIDPEHGLFCELIKILLEMLIKKCGVDAVRAVMPEEHMKLLTNVRKIKERREVKKSSNPEESRSLHSKATTSRLSRWNHTKIFSDSDEEEENDSNGTDCMDAETITGRWRKASSVLKLNVHASSKSKRLRKVAKSLPEDLIDQLEDEPLDLLDRGKTRSSLKSTSQLKRKANSDEEMAIDLEGRLVIHDGEDRPRKKASSPSPPFSDMNSEAALSHRSTGSSRKGQQKKRKTSETGWAYTGSVYVSKKAKGDLKRKDKLEPYAYWPLDRKMMSRRPEHRARATRGMASVVKMTKMLEGKTASGVLKSSRMEAEFQ</sequence>
<evidence type="ECO:0000313" key="4">
    <source>
        <dbReference type="EMBL" id="KAK4774761.1"/>
    </source>
</evidence>
<comment type="caution">
    <text evidence="4">The sequence shown here is derived from an EMBL/GenBank/DDBJ whole genome shotgun (WGS) entry which is preliminary data.</text>
</comment>
<evidence type="ECO:0000259" key="3">
    <source>
        <dbReference type="Pfam" id="PF25772"/>
    </source>
</evidence>
<reference evidence="4 5" key="1">
    <citation type="journal article" date="2023" name="Hortic Res">
        <title>Pangenome of water caltrop reveals structural variations and asymmetric subgenome divergence after allopolyploidization.</title>
        <authorList>
            <person name="Zhang X."/>
            <person name="Chen Y."/>
            <person name="Wang L."/>
            <person name="Yuan Y."/>
            <person name="Fang M."/>
            <person name="Shi L."/>
            <person name="Lu R."/>
            <person name="Comes H.P."/>
            <person name="Ma Y."/>
            <person name="Chen Y."/>
            <person name="Huang G."/>
            <person name="Zhou Y."/>
            <person name="Zheng Z."/>
            <person name="Qiu Y."/>
        </authorList>
    </citation>
    <scope>NUCLEOTIDE SEQUENCE [LARGE SCALE GENOMIC DNA]</scope>
    <source>
        <strain evidence="4">F231</strain>
    </source>
</reference>
<accession>A0AAN7KX79</accession>
<feature type="compositionally biased region" description="Basic and acidic residues" evidence="1">
    <location>
        <begin position="748"/>
        <end position="758"/>
    </location>
</feature>
<dbReference type="Pfam" id="PF08161">
    <property type="entry name" value="RRP12_HEAT"/>
    <property type="match status" value="1"/>
</dbReference>
<feature type="region of interest" description="Disordered" evidence="1">
    <location>
        <begin position="748"/>
        <end position="798"/>
    </location>
</feature>
<dbReference type="InterPro" id="IPR012978">
    <property type="entry name" value="HEAT_RRP12"/>
</dbReference>
<dbReference type="PANTHER" id="PTHR48445:SF1">
    <property type="entry name" value="OS02G0782100 PROTEIN"/>
    <property type="match status" value="1"/>
</dbReference>
<evidence type="ECO:0000313" key="5">
    <source>
        <dbReference type="Proteomes" id="UP001346149"/>
    </source>
</evidence>
<gene>
    <name evidence="4" type="ORF">SAY86_009696</name>
</gene>
<feature type="region of interest" description="Disordered" evidence="1">
    <location>
        <begin position="720"/>
        <end position="739"/>
    </location>
</feature>
<keyword evidence="5" id="KW-1185">Reference proteome</keyword>
<feature type="domain" description="RRP12 HEAT" evidence="2">
    <location>
        <begin position="389"/>
        <end position="565"/>
    </location>
</feature>
<protein>
    <recommendedName>
        <fullName evidence="6">RRP12-like protein</fullName>
    </recommendedName>
</protein>
<dbReference type="Pfam" id="PF25772">
    <property type="entry name" value="HEAT_RRP12_N"/>
    <property type="match status" value="1"/>
</dbReference>
<feature type="compositionally biased region" description="Basic and acidic residues" evidence="1">
    <location>
        <begin position="614"/>
        <end position="628"/>
    </location>
</feature>
<dbReference type="AlphaFoldDB" id="A0AAN7KX79"/>
<feature type="region of interest" description="Disordered" evidence="1">
    <location>
        <begin position="614"/>
        <end position="637"/>
    </location>
</feature>
<dbReference type="InterPro" id="IPR057860">
    <property type="entry name" value="HEAT_RRP12_N"/>
</dbReference>
<dbReference type="Proteomes" id="UP001346149">
    <property type="component" value="Unassembled WGS sequence"/>
</dbReference>
<feature type="domain" description="RRP12 N-terminal HEAT" evidence="3">
    <location>
        <begin position="15"/>
        <end position="282"/>
    </location>
</feature>
<dbReference type="PANTHER" id="PTHR48445">
    <property type="entry name" value="OS02G0782100 PROTEIN"/>
    <property type="match status" value="1"/>
</dbReference>
<dbReference type="EMBL" id="JAXQNO010000019">
    <property type="protein sequence ID" value="KAK4774761.1"/>
    <property type="molecule type" value="Genomic_DNA"/>
</dbReference>
<evidence type="ECO:0000256" key="1">
    <source>
        <dbReference type="SAM" id="MobiDB-lite"/>
    </source>
</evidence>
<dbReference type="SUPFAM" id="SSF48371">
    <property type="entry name" value="ARM repeat"/>
    <property type="match status" value="1"/>
</dbReference>